<feature type="compositionally biased region" description="Basic and acidic residues" evidence="1">
    <location>
        <begin position="267"/>
        <end position="300"/>
    </location>
</feature>
<feature type="region of interest" description="Disordered" evidence="1">
    <location>
        <begin position="267"/>
        <end position="306"/>
    </location>
</feature>
<feature type="domain" description="DUF6699" evidence="2">
    <location>
        <begin position="79"/>
        <end position="210"/>
    </location>
</feature>
<evidence type="ECO:0000313" key="4">
    <source>
        <dbReference type="Proteomes" id="UP001221757"/>
    </source>
</evidence>
<evidence type="ECO:0000256" key="1">
    <source>
        <dbReference type="SAM" id="MobiDB-lite"/>
    </source>
</evidence>
<reference evidence="3" key="1">
    <citation type="submission" date="2023-03" db="EMBL/GenBank/DDBJ databases">
        <title>Massive genome expansion in bonnet fungi (Mycena s.s.) driven by repeated elements and novel gene families across ecological guilds.</title>
        <authorList>
            <consortium name="Lawrence Berkeley National Laboratory"/>
            <person name="Harder C.B."/>
            <person name="Miyauchi S."/>
            <person name="Viragh M."/>
            <person name="Kuo A."/>
            <person name="Thoen E."/>
            <person name="Andreopoulos B."/>
            <person name="Lu D."/>
            <person name="Skrede I."/>
            <person name="Drula E."/>
            <person name="Henrissat B."/>
            <person name="Morin E."/>
            <person name="Kohler A."/>
            <person name="Barry K."/>
            <person name="LaButti K."/>
            <person name="Morin E."/>
            <person name="Salamov A."/>
            <person name="Lipzen A."/>
            <person name="Mereny Z."/>
            <person name="Hegedus B."/>
            <person name="Baldrian P."/>
            <person name="Stursova M."/>
            <person name="Weitz H."/>
            <person name="Taylor A."/>
            <person name="Grigoriev I.V."/>
            <person name="Nagy L.G."/>
            <person name="Martin F."/>
            <person name="Kauserud H."/>
        </authorList>
    </citation>
    <scope>NUCLEOTIDE SEQUENCE</scope>
    <source>
        <strain evidence="3">CBHHK067</strain>
    </source>
</reference>
<name>A0AAD7DH24_MYCRO</name>
<gene>
    <name evidence="3" type="ORF">B0H17DRAFT_935180</name>
</gene>
<dbReference type="Pfam" id="PF20415">
    <property type="entry name" value="DUF6699"/>
    <property type="match status" value="1"/>
</dbReference>
<feature type="region of interest" description="Disordered" evidence="1">
    <location>
        <begin position="1"/>
        <end position="30"/>
    </location>
</feature>
<protein>
    <recommendedName>
        <fullName evidence="2">DUF6699 domain-containing protein</fullName>
    </recommendedName>
</protein>
<dbReference type="InterPro" id="IPR046522">
    <property type="entry name" value="DUF6699"/>
</dbReference>
<evidence type="ECO:0000259" key="2">
    <source>
        <dbReference type="Pfam" id="PF20415"/>
    </source>
</evidence>
<keyword evidence="4" id="KW-1185">Reference proteome</keyword>
<evidence type="ECO:0000313" key="3">
    <source>
        <dbReference type="EMBL" id="KAJ7691261.1"/>
    </source>
</evidence>
<dbReference type="Proteomes" id="UP001221757">
    <property type="component" value="Unassembled WGS sequence"/>
</dbReference>
<organism evidence="3 4">
    <name type="scientific">Mycena rosella</name>
    <name type="common">Pink bonnet</name>
    <name type="synonym">Agaricus rosellus</name>
    <dbReference type="NCBI Taxonomy" id="1033263"/>
    <lineage>
        <taxon>Eukaryota</taxon>
        <taxon>Fungi</taxon>
        <taxon>Dikarya</taxon>
        <taxon>Basidiomycota</taxon>
        <taxon>Agaricomycotina</taxon>
        <taxon>Agaricomycetes</taxon>
        <taxon>Agaricomycetidae</taxon>
        <taxon>Agaricales</taxon>
        <taxon>Marasmiineae</taxon>
        <taxon>Mycenaceae</taxon>
        <taxon>Mycena</taxon>
    </lineage>
</organism>
<sequence length="306" mass="34239">MDNTPVPPTTDSEQPGQRLELESPLSSTSTQVVSQVDPFQVGPHYGPVLDPLQIHVLGVTLRLNPLLQHPTAPGARPRLEWNLLFPSGQCSRSDDPPLSWWNGRHEPATFPRSTCIHLVSEVLPWVISVAARNLDVGVTCGDLIDYIAHDMNQFVKQAEYERLPRIQREELRRAYRYNRSRADGVPGELLAPAMRRLDWLGRYTTFAGVRENVALGKRICGDALPCTFELVCLPTTHPIQDDGIRDQDGQDDSACATASRSLCEEEKIDRDFETLEERGGEEKEEKQQPLETIVEGHIEETGDGEA</sequence>
<proteinExistence type="predicted"/>
<comment type="caution">
    <text evidence="3">The sequence shown here is derived from an EMBL/GenBank/DDBJ whole genome shotgun (WGS) entry which is preliminary data.</text>
</comment>
<accession>A0AAD7DH24</accession>
<dbReference type="EMBL" id="JARKIE010000059">
    <property type="protein sequence ID" value="KAJ7691261.1"/>
    <property type="molecule type" value="Genomic_DNA"/>
</dbReference>
<dbReference type="AlphaFoldDB" id="A0AAD7DH24"/>